<dbReference type="NCBIfam" id="TIGR04178">
    <property type="entry name" value="exo_archaeo"/>
    <property type="match status" value="1"/>
</dbReference>
<dbReference type="GO" id="GO:0006508">
    <property type="term" value="P:proteolysis"/>
    <property type="evidence" value="ECO:0007669"/>
    <property type="project" value="UniProtKB-KW"/>
</dbReference>
<gene>
    <name evidence="9" type="ORF">RSSM_01968</name>
</gene>
<dbReference type="Proteomes" id="UP000011885">
    <property type="component" value="Unassembled WGS sequence"/>
</dbReference>
<evidence type="ECO:0000256" key="3">
    <source>
        <dbReference type="ARBA" id="ARBA00022670"/>
    </source>
</evidence>
<proteinExistence type="predicted"/>
<feature type="transmembrane region" description="Helical" evidence="8">
    <location>
        <begin position="315"/>
        <end position="335"/>
    </location>
</feature>
<dbReference type="NCBIfam" id="TIGR02602">
    <property type="entry name" value="8TM_EpsH"/>
    <property type="match status" value="1"/>
</dbReference>
<feature type="transmembrane region" description="Helical" evidence="8">
    <location>
        <begin position="184"/>
        <end position="205"/>
    </location>
</feature>
<feature type="transmembrane region" description="Helical" evidence="8">
    <location>
        <begin position="16"/>
        <end position="33"/>
    </location>
</feature>
<organism evidence="9 10">
    <name type="scientific">Rhodopirellula sallentina SM41</name>
    <dbReference type="NCBI Taxonomy" id="1263870"/>
    <lineage>
        <taxon>Bacteria</taxon>
        <taxon>Pseudomonadati</taxon>
        <taxon>Planctomycetota</taxon>
        <taxon>Planctomycetia</taxon>
        <taxon>Pirellulales</taxon>
        <taxon>Pirellulaceae</taxon>
        <taxon>Rhodopirellula</taxon>
    </lineage>
</organism>
<keyword evidence="2" id="KW-1003">Cell membrane</keyword>
<evidence type="ECO:0000256" key="8">
    <source>
        <dbReference type="SAM" id="Phobius"/>
    </source>
</evidence>
<comment type="caution">
    <text evidence="9">The sequence shown here is derived from an EMBL/GenBank/DDBJ whole genome shotgun (WGS) entry which is preliminary data.</text>
</comment>
<evidence type="ECO:0000256" key="4">
    <source>
        <dbReference type="ARBA" id="ARBA00022692"/>
    </source>
</evidence>
<feature type="transmembrane region" description="Helical" evidence="8">
    <location>
        <begin position="45"/>
        <end position="62"/>
    </location>
</feature>
<feature type="transmembrane region" description="Helical" evidence="8">
    <location>
        <begin position="92"/>
        <end position="110"/>
    </location>
</feature>
<dbReference type="AlphaFoldDB" id="M5U562"/>
<dbReference type="InterPro" id="IPR026392">
    <property type="entry name" value="Exo/Archaeosortase_dom"/>
</dbReference>
<evidence type="ECO:0000256" key="6">
    <source>
        <dbReference type="ARBA" id="ARBA00022989"/>
    </source>
</evidence>
<keyword evidence="7 8" id="KW-0472">Membrane</keyword>
<comment type="subcellular location">
    <subcellularLocation>
        <location evidence="1">Cell membrane</location>
        <topology evidence="1">Multi-pass membrane protein</topology>
    </subcellularLocation>
</comment>
<dbReference type="GO" id="GO:0008233">
    <property type="term" value="F:peptidase activity"/>
    <property type="evidence" value="ECO:0007669"/>
    <property type="project" value="UniProtKB-KW"/>
</dbReference>
<keyword evidence="10" id="KW-1185">Reference proteome</keyword>
<evidence type="ECO:0000256" key="7">
    <source>
        <dbReference type="ARBA" id="ARBA00023136"/>
    </source>
</evidence>
<dbReference type="PATRIC" id="fig|1263870.3.peg.2099"/>
<name>M5U562_9BACT</name>
<dbReference type="InterPro" id="IPR013426">
    <property type="entry name" value="EpsH-like"/>
</dbReference>
<accession>M5U562</accession>
<keyword evidence="6 8" id="KW-1133">Transmembrane helix</keyword>
<dbReference type="Pfam" id="PF09721">
    <property type="entry name" value="Exosortase_EpsH"/>
    <property type="match status" value="1"/>
</dbReference>
<dbReference type="GO" id="GO:0005886">
    <property type="term" value="C:plasma membrane"/>
    <property type="evidence" value="ECO:0007669"/>
    <property type="project" value="UniProtKB-SubCell"/>
</dbReference>
<reference evidence="9 10" key="1">
    <citation type="journal article" date="2013" name="Mar. Genomics">
        <title>Expression of sulfatases in Rhodopirellula baltica and the diversity of sulfatases in the genus Rhodopirellula.</title>
        <authorList>
            <person name="Wegner C.E."/>
            <person name="Richter-Heitmann T."/>
            <person name="Klindworth A."/>
            <person name="Klockow C."/>
            <person name="Richter M."/>
            <person name="Achstetter T."/>
            <person name="Glockner F.O."/>
            <person name="Harder J."/>
        </authorList>
    </citation>
    <scope>NUCLEOTIDE SEQUENCE [LARGE SCALE GENOMIC DNA]</scope>
    <source>
        <strain evidence="9 10">SM41</strain>
    </source>
</reference>
<feature type="transmembrane region" description="Helical" evidence="8">
    <location>
        <begin position="225"/>
        <end position="241"/>
    </location>
</feature>
<feature type="transmembrane region" description="Helical" evidence="8">
    <location>
        <begin position="159"/>
        <end position="177"/>
    </location>
</feature>
<keyword evidence="5" id="KW-0378">Hydrolase</keyword>
<dbReference type="NCBIfam" id="NF033780">
    <property type="entry name" value="exosort_XrtU_C"/>
    <property type="match status" value="1"/>
</dbReference>
<evidence type="ECO:0000313" key="9">
    <source>
        <dbReference type="EMBL" id="EMI56592.1"/>
    </source>
</evidence>
<feature type="transmembrane region" description="Helical" evidence="8">
    <location>
        <begin position="68"/>
        <end position="85"/>
    </location>
</feature>
<evidence type="ECO:0000256" key="2">
    <source>
        <dbReference type="ARBA" id="ARBA00022475"/>
    </source>
</evidence>
<keyword evidence="3" id="KW-0645">Protease</keyword>
<evidence type="ECO:0000256" key="1">
    <source>
        <dbReference type="ARBA" id="ARBA00004651"/>
    </source>
</evidence>
<keyword evidence="4 8" id="KW-0812">Transmembrane</keyword>
<evidence type="ECO:0000313" key="10">
    <source>
        <dbReference type="Proteomes" id="UP000011885"/>
    </source>
</evidence>
<dbReference type="EMBL" id="ANOH01000138">
    <property type="protein sequence ID" value="EMI56592.1"/>
    <property type="molecule type" value="Genomic_DNA"/>
</dbReference>
<protein>
    <submittedName>
        <fullName evidence="9">Exosortase</fullName>
    </submittedName>
</protein>
<evidence type="ECO:0000256" key="5">
    <source>
        <dbReference type="ARBA" id="ARBA00022801"/>
    </source>
</evidence>
<sequence length="617" mass="68391">MPMLVIYFSRMWRLPQYQYFPFAILAVVGLAWSRSDRKFYPPTSWISIGSLALGAVAMAGGWYVRSPWMIAIAFFFFAAACLNVMRGPKDTSLLALALPLALLVRLPLGFDSLLVLRLQPITTQLSSLLLDVVRVPHAVKDNVIQLASRDLFVAEACSGIQSVFTLAFLSTLLIAYYRRRLWLAPFYLVIACLLAVAGNVLRVTTVAVVDHAMGWDWAEGWSHDLLGYATLAISALFLISFDRLITGILHPTGEAVTSSNSNPIMRLWNACVDDGSFESLADGYYRASVKAQDIYNSRPANRLANWITLPQTKPVMITLALVSVGLFSVTTVRAFSVERMPFEGGTGMFVDGLILDPSDEQIESIADQFTLTERSTSRGNENPILGRNADVWRYSTQTTDNGVLTGQFVMSQTYAKFHELCLCYENKKWELLNRSVRIPKIAERETPSVAYAVFRTPDNARGHLWYASITRSGESPTPPARPGRLGGRLAESFDATADVTEPIIMLQIWVTSSEPLEPSATEKVARDFALLREKIAEQIRKGDSKNSGDLGAIVPSHGQQSLFTPHVGKSLRDLHVLPAVMDVRLGETDLRGFDISRLPDREPQPIIATHSLSEVRS</sequence>
<dbReference type="InterPro" id="IPR019127">
    <property type="entry name" value="Exosortase"/>
</dbReference>